<dbReference type="Proteomes" id="UP000006285">
    <property type="component" value="Segment"/>
</dbReference>
<evidence type="ECO:0000313" key="2">
    <source>
        <dbReference type="Proteomes" id="UP000006285"/>
    </source>
</evidence>
<reference evidence="1 2" key="1">
    <citation type="submission" date="2013-01" db="EMBL/GenBank/DDBJ databases">
        <title>Large virulent SPO1-related Bacillus Phage Bastille.</title>
        <authorList>
            <person name="Klumpp J."/>
            <person name="Loessner M.J."/>
        </authorList>
    </citation>
    <scope>NUCLEOTIDE SEQUENCE [LARGE SCALE GENOMIC DNA]</scope>
</reference>
<dbReference type="EMBL" id="JF966203">
    <property type="protein sequence ID" value="AEQ34429.1"/>
    <property type="molecule type" value="Genomic_DNA"/>
</dbReference>
<protein>
    <submittedName>
        <fullName evidence="1">Uncharacterized protein</fullName>
    </submittedName>
</protein>
<dbReference type="RefSeq" id="YP_006907525.1">
    <property type="nucleotide sequence ID" value="NC_018856.1"/>
</dbReference>
<accession>J9PKR1</accession>
<name>J9PKR1_9CAUD</name>
<dbReference type="KEGG" id="vg:13829162"/>
<keyword evidence="2" id="KW-1185">Reference proteome</keyword>
<sequence>MARTTRNRQLIKLAFMQGYHVPIHKWNYQRGTNLPMWASIQLTDEIDKTFSWNRHEVVNYNKGRKTLSNSISFHVKGGAGNLLYYYTGIRIIPVKHGEKYKSAYNHRAEWKHQLQSMAEGLKMKNTYDEATTALELIEGEEVLHAKMIPDSFDSFVKLMMINELRGLSLNMPHELK</sequence>
<dbReference type="GeneID" id="13829162"/>
<evidence type="ECO:0000313" key="1">
    <source>
        <dbReference type="EMBL" id="AEQ34429.1"/>
    </source>
</evidence>
<proteinExistence type="predicted"/>
<organism evidence="1 2">
    <name type="scientific">Bacillus phage Bastille</name>
    <dbReference type="NCBI Taxonomy" id="57477"/>
    <lineage>
        <taxon>Viruses</taxon>
        <taxon>Duplodnaviria</taxon>
        <taxon>Heunggongvirae</taxon>
        <taxon>Uroviricota</taxon>
        <taxon>Caudoviricetes</taxon>
        <taxon>Herelleviridae</taxon>
        <taxon>Bastillevirinae</taxon>
        <taxon>Bastillevirus</taxon>
        <taxon>Bastillevirus bastille</taxon>
    </lineage>
</organism>